<proteinExistence type="inferred from homology"/>
<dbReference type="InterPro" id="IPR000744">
    <property type="entry name" value="NSF_attach"/>
</dbReference>
<evidence type="ECO:0000256" key="6">
    <source>
        <dbReference type="ARBA" id="ARBA00023136"/>
    </source>
</evidence>
<dbReference type="EMBL" id="JAMYWD010000002">
    <property type="protein sequence ID" value="KAJ4979245.1"/>
    <property type="molecule type" value="Genomic_DNA"/>
</dbReference>
<dbReference type="PANTHER" id="PTHR13768:SF8">
    <property type="entry name" value="ALPHA-SOLUBLE NSF ATTACHMENT PROTEIN"/>
    <property type="match status" value="1"/>
</dbReference>
<evidence type="ECO:0000256" key="1">
    <source>
        <dbReference type="ARBA" id="ARBA00004170"/>
    </source>
</evidence>
<evidence type="ECO:0000256" key="3">
    <source>
        <dbReference type="ARBA" id="ARBA00022448"/>
    </source>
</evidence>
<dbReference type="GO" id="GO:0006886">
    <property type="term" value="P:intracellular protein transport"/>
    <property type="evidence" value="ECO:0007669"/>
    <property type="project" value="UniProtKB-UniRule"/>
</dbReference>
<protein>
    <recommendedName>
        <fullName evidence="10">Alpha-soluble NSF attachment protein</fullName>
    </recommendedName>
</protein>
<sequence length="287" mass="32452">MSDAARGQEFEKKAEKKLTGWKLFGGSKYEDASELYEKAASSYKLAKSWDKAGSAYIKVADCHLKSESKHEAVSSYVDAAKCYYKTSPKEAIACLTMAVYLSKEIGRFNIAGRHCKEIGELCEKELDFEQAIVFYEQAVDMFESEESTAPANQCKKKIAQFAAQMEQYQKAIVIYEDIARQSMNNNKYSFKGYTLNAGICQLCRGDLVAINNALERYQELDPTFRGTREYKLLADLAAAINEEDVARFTNVIKEFDSVTPLDAWRTTLLLRVKQAVKAKELEEDDLT</sequence>
<dbReference type="GO" id="GO:0005774">
    <property type="term" value="C:vacuolar membrane"/>
    <property type="evidence" value="ECO:0007669"/>
    <property type="project" value="TreeGrafter"/>
</dbReference>
<reference evidence="8" key="1">
    <citation type="journal article" date="2023" name="Plant J.">
        <title>The genome of the king protea, Protea cynaroides.</title>
        <authorList>
            <person name="Chang J."/>
            <person name="Duong T.A."/>
            <person name="Schoeman C."/>
            <person name="Ma X."/>
            <person name="Roodt D."/>
            <person name="Barker N."/>
            <person name="Li Z."/>
            <person name="Van de Peer Y."/>
            <person name="Mizrachi E."/>
        </authorList>
    </citation>
    <scope>NUCLEOTIDE SEQUENCE</scope>
    <source>
        <tissue evidence="8">Young leaves</tissue>
    </source>
</reference>
<gene>
    <name evidence="8" type="ORF">NE237_010025</name>
</gene>
<dbReference type="PRINTS" id="PR00448">
    <property type="entry name" value="NSFATTACHMNT"/>
</dbReference>
<dbReference type="GO" id="GO:0035494">
    <property type="term" value="P:SNARE complex disassembly"/>
    <property type="evidence" value="ECO:0007669"/>
    <property type="project" value="TreeGrafter"/>
</dbReference>
<dbReference type="OrthoDB" id="9984275at2759"/>
<dbReference type="FunFam" id="1.25.40.10:FF:000049">
    <property type="entry name" value="Alpha-soluble NSF attachment protein-like"/>
    <property type="match status" value="1"/>
</dbReference>
<keyword evidence="3 7" id="KW-0813">Transport</keyword>
<accession>A0A9Q0R1A1</accession>
<evidence type="ECO:0000313" key="9">
    <source>
        <dbReference type="Proteomes" id="UP001141806"/>
    </source>
</evidence>
<dbReference type="InterPro" id="IPR011990">
    <property type="entry name" value="TPR-like_helical_dom_sf"/>
</dbReference>
<comment type="similarity">
    <text evidence="2 7">Belongs to the SNAP family.</text>
</comment>
<organism evidence="8 9">
    <name type="scientific">Protea cynaroides</name>
    <dbReference type="NCBI Taxonomy" id="273540"/>
    <lineage>
        <taxon>Eukaryota</taxon>
        <taxon>Viridiplantae</taxon>
        <taxon>Streptophyta</taxon>
        <taxon>Embryophyta</taxon>
        <taxon>Tracheophyta</taxon>
        <taxon>Spermatophyta</taxon>
        <taxon>Magnoliopsida</taxon>
        <taxon>Proteales</taxon>
        <taxon>Proteaceae</taxon>
        <taxon>Protea</taxon>
    </lineage>
</organism>
<dbReference type="Gene3D" id="1.25.40.10">
    <property type="entry name" value="Tetratricopeptide repeat domain"/>
    <property type="match status" value="1"/>
</dbReference>
<dbReference type="AlphaFoldDB" id="A0A9Q0R1A1"/>
<dbReference type="PANTHER" id="PTHR13768">
    <property type="entry name" value="SOLUBLE NSF ATTACHMENT PROTEIN SNAP"/>
    <property type="match status" value="1"/>
</dbReference>
<keyword evidence="9" id="KW-1185">Reference proteome</keyword>
<evidence type="ECO:0000256" key="4">
    <source>
        <dbReference type="ARBA" id="ARBA00022892"/>
    </source>
</evidence>
<dbReference type="GO" id="GO:0005483">
    <property type="term" value="F:soluble NSF attachment protein activity"/>
    <property type="evidence" value="ECO:0007669"/>
    <property type="project" value="TreeGrafter"/>
</dbReference>
<evidence type="ECO:0008006" key="10">
    <source>
        <dbReference type="Google" id="ProtNLM"/>
    </source>
</evidence>
<dbReference type="GO" id="GO:0031201">
    <property type="term" value="C:SNARE complex"/>
    <property type="evidence" value="ECO:0007669"/>
    <property type="project" value="TreeGrafter"/>
</dbReference>
<keyword evidence="6 7" id="KW-0472">Membrane</keyword>
<dbReference type="Pfam" id="PF14938">
    <property type="entry name" value="SNAP"/>
    <property type="match status" value="1"/>
</dbReference>
<evidence type="ECO:0000256" key="7">
    <source>
        <dbReference type="RuleBase" id="RU367013"/>
    </source>
</evidence>
<dbReference type="CDD" id="cd15832">
    <property type="entry name" value="SNAP"/>
    <property type="match status" value="1"/>
</dbReference>
<comment type="subcellular location">
    <subcellularLocation>
        <location evidence="1 7">Membrane</location>
        <topology evidence="1 7">Peripheral membrane protein</topology>
    </subcellularLocation>
</comment>
<keyword evidence="5 7" id="KW-0653">Protein transport</keyword>
<comment type="function">
    <text evidence="7">Required for vesicular transport between the endoplasmic reticulum and the Golgi apparatus.</text>
</comment>
<dbReference type="GO" id="GO:0019905">
    <property type="term" value="F:syntaxin binding"/>
    <property type="evidence" value="ECO:0007669"/>
    <property type="project" value="TreeGrafter"/>
</dbReference>
<keyword evidence="4 7" id="KW-0931">ER-Golgi transport</keyword>
<evidence type="ECO:0000256" key="5">
    <source>
        <dbReference type="ARBA" id="ARBA00022927"/>
    </source>
</evidence>
<comment type="caution">
    <text evidence="8">The sequence shown here is derived from an EMBL/GenBank/DDBJ whole genome shotgun (WGS) entry which is preliminary data.</text>
</comment>
<name>A0A9Q0R1A1_9MAGN</name>
<evidence type="ECO:0000256" key="2">
    <source>
        <dbReference type="ARBA" id="ARBA00010050"/>
    </source>
</evidence>
<dbReference type="Proteomes" id="UP001141806">
    <property type="component" value="Unassembled WGS sequence"/>
</dbReference>
<evidence type="ECO:0000313" key="8">
    <source>
        <dbReference type="EMBL" id="KAJ4979245.1"/>
    </source>
</evidence>
<dbReference type="SUPFAM" id="SSF48452">
    <property type="entry name" value="TPR-like"/>
    <property type="match status" value="1"/>
</dbReference>